<keyword evidence="5" id="KW-1185">Reference proteome</keyword>
<accession>A0A1S3KK75</accession>
<name>A0A1S3KK75_SALSA</name>
<feature type="region of interest" description="Disordered" evidence="4">
    <location>
        <begin position="27"/>
        <end position="62"/>
    </location>
</feature>
<feature type="compositionally biased region" description="Polar residues" evidence="4">
    <location>
        <begin position="29"/>
        <end position="44"/>
    </location>
</feature>
<dbReference type="RefSeq" id="XP_013979146.1">
    <property type="nucleotide sequence ID" value="XM_014123671.2"/>
</dbReference>
<evidence type="ECO:0000313" key="5">
    <source>
        <dbReference type="Proteomes" id="UP001652741"/>
    </source>
</evidence>
<comment type="similarity">
    <text evidence="3">Belongs to the alpha-ketoglutarate dehydrogenase component 4 family.</text>
</comment>
<dbReference type="PANTHER" id="PTHR31601:SF2">
    <property type="entry name" value="ALPHA-KETOGLUTARATE DEHYDROGENASE COMPONENT 4"/>
    <property type="match status" value="1"/>
</dbReference>
<dbReference type="AlphaFoldDB" id="A0A1S3KK75"/>
<gene>
    <name evidence="6" type="primary">LOC106560613</name>
</gene>
<reference evidence="6" key="1">
    <citation type="submission" date="2025-08" db="UniProtKB">
        <authorList>
            <consortium name="RefSeq"/>
        </authorList>
    </citation>
    <scope>IDENTIFICATION</scope>
</reference>
<keyword evidence="2" id="KW-0496">Mitochondrion</keyword>
<evidence type="ECO:0000256" key="3">
    <source>
        <dbReference type="ARBA" id="ARBA00043970"/>
    </source>
</evidence>
<protein>
    <submittedName>
        <fullName evidence="6">28S ribosomal protein S36, mitochondrial isoform X2</fullName>
    </submittedName>
</protein>
<keyword evidence="6" id="KW-0687">Ribonucleoprotein</keyword>
<dbReference type="Proteomes" id="UP001652741">
    <property type="component" value="Chromosome ssa01"/>
</dbReference>
<dbReference type="GeneID" id="106560613"/>
<evidence type="ECO:0000256" key="2">
    <source>
        <dbReference type="ARBA" id="ARBA00023128"/>
    </source>
</evidence>
<dbReference type="GO" id="GO:0004591">
    <property type="term" value="F:oxoglutarate dehydrogenase (succinyl-transferring) activity"/>
    <property type="evidence" value="ECO:0007669"/>
    <property type="project" value="TreeGrafter"/>
</dbReference>
<evidence type="ECO:0000256" key="4">
    <source>
        <dbReference type="SAM" id="MobiDB-lite"/>
    </source>
</evidence>
<evidence type="ECO:0000256" key="1">
    <source>
        <dbReference type="ARBA" id="ARBA00004173"/>
    </source>
</evidence>
<proteinExistence type="inferred from homology"/>
<keyword evidence="6" id="KW-0689">Ribosomal protein</keyword>
<dbReference type="GO" id="GO:0005739">
    <property type="term" value="C:mitochondrion"/>
    <property type="evidence" value="ECO:0007669"/>
    <property type="project" value="UniProtKB-SubCell"/>
</dbReference>
<dbReference type="InterPro" id="IPR020373">
    <property type="entry name" value="Kgd4/YMR-31"/>
</dbReference>
<sequence>MMTLVKKDGSSWKSNCAVQEVLKMGVAAAQQSSGTHSSPMTSAPSPLIRLPGTSDTAATIRDLPQRYRRRIVAPEEMEYIQRGGPE</sequence>
<comment type="subcellular location">
    <subcellularLocation>
        <location evidence="1">Mitochondrion</location>
    </subcellularLocation>
</comment>
<dbReference type="GO" id="GO:0006103">
    <property type="term" value="P:2-oxoglutarate metabolic process"/>
    <property type="evidence" value="ECO:0007669"/>
    <property type="project" value="InterPro"/>
</dbReference>
<organism evidence="5 6">
    <name type="scientific">Salmo salar</name>
    <name type="common">Atlantic salmon</name>
    <dbReference type="NCBI Taxonomy" id="8030"/>
    <lineage>
        <taxon>Eukaryota</taxon>
        <taxon>Metazoa</taxon>
        <taxon>Chordata</taxon>
        <taxon>Craniata</taxon>
        <taxon>Vertebrata</taxon>
        <taxon>Euteleostomi</taxon>
        <taxon>Actinopterygii</taxon>
        <taxon>Neopterygii</taxon>
        <taxon>Teleostei</taxon>
        <taxon>Protacanthopterygii</taxon>
        <taxon>Salmoniformes</taxon>
        <taxon>Salmonidae</taxon>
        <taxon>Salmoninae</taxon>
        <taxon>Salmo</taxon>
    </lineage>
</organism>
<dbReference type="PANTHER" id="PTHR31601">
    <property type="entry name" value="28S RIBOSOMAL PROTEIN S36, MITOCHONDRIAL"/>
    <property type="match status" value="1"/>
</dbReference>
<evidence type="ECO:0000313" key="6">
    <source>
        <dbReference type="RefSeq" id="XP_013979146.1"/>
    </source>
</evidence>